<reference evidence="2 3" key="1">
    <citation type="journal article" date="2021" name="BMC Genomics">
        <title>Datura genome reveals duplications of psychoactive alkaloid biosynthetic genes and high mutation rate following tissue culture.</title>
        <authorList>
            <person name="Rajewski A."/>
            <person name="Carter-House D."/>
            <person name="Stajich J."/>
            <person name="Litt A."/>
        </authorList>
    </citation>
    <scope>NUCLEOTIDE SEQUENCE [LARGE SCALE GENOMIC DNA]</scope>
    <source>
        <strain evidence="2">AR-01</strain>
    </source>
</reference>
<feature type="region of interest" description="Disordered" evidence="1">
    <location>
        <begin position="50"/>
        <end position="78"/>
    </location>
</feature>
<evidence type="ECO:0000256" key="1">
    <source>
        <dbReference type="SAM" id="MobiDB-lite"/>
    </source>
</evidence>
<dbReference type="Proteomes" id="UP000823775">
    <property type="component" value="Unassembled WGS sequence"/>
</dbReference>
<protein>
    <submittedName>
        <fullName evidence="2">Uncharacterized protein</fullName>
    </submittedName>
</protein>
<comment type="caution">
    <text evidence="2">The sequence shown here is derived from an EMBL/GenBank/DDBJ whole genome shotgun (WGS) entry which is preliminary data.</text>
</comment>
<sequence>VDLFVQACKEEVTSIEQDKLCKELRDAESLCRIEACSALHWQTSARIGAPWRPTGASSSATRTNGSRSSFCKTQSKSK</sequence>
<accession>A0ABS8TE64</accession>
<keyword evidence="3" id="KW-1185">Reference proteome</keyword>
<gene>
    <name evidence="2" type="ORF">HAX54_009010</name>
</gene>
<dbReference type="EMBL" id="JACEIK010001482">
    <property type="protein sequence ID" value="MCD7469766.1"/>
    <property type="molecule type" value="Genomic_DNA"/>
</dbReference>
<evidence type="ECO:0000313" key="3">
    <source>
        <dbReference type="Proteomes" id="UP000823775"/>
    </source>
</evidence>
<name>A0ABS8TE64_DATST</name>
<feature type="non-terminal residue" evidence="2">
    <location>
        <position position="1"/>
    </location>
</feature>
<proteinExistence type="predicted"/>
<evidence type="ECO:0000313" key="2">
    <source>
        <dbReference type="EMBL" id="MCD7469766.1"/>
    </source>
</evidence>
<organism evidence="2 3">
    <name type="scientific">Datura stramonium</name>
    <name type="common">Jimsonweed</name>
    <name type="synonym">Common thornapple</name>
    <dbReference type="NCBI Taxonomy" id="4076"/>
    <lineage>
        <taxon>Eukaryota</taxon>
        <taxon>Viridiplantae</taxon>
        <taxon>Streptophyta</taxon>
        <taxon>Embryophyta</taxon>
        <taxon>Tracheophyta</taxon>
        <taxon>Spermatophyta</taxon>
        <taxon>Magnoliopsida</taxon>
        <taxon>eudicotyledons</taxon>
        <taxon>Gunneridae</taxon>
        <taxon>Pentapetalae</taxon>
        <taxon>asterids</taxon>
        <taxon>lamiids</taxon>
        <taxon>Solanales</taxon>
        <taxon>Solanaceae</taxon>
        <taxon>Solanoideae</taxon>
        <taxon>Datureae</taxon>
        <taxon>Datura</taxon>
    </lineage>
</organism>
<feature type="compositionally biased region" description="Polar residues" evidence="1">
    <location>
        <begin position="55"/>
        <end position="78"/>
    </location>
</feature>